<feature type="non-terminal residue" evidence="3">
    <location>
        <position position="1"/>
    </location>
</feature>
<evidence type="ECO:0000313" key="3">
    <source>
        <dbReference type="EMBL" id="CAH0363745.1"/>
    </source>
</evidence>
<feature type="compositionally biased region" description="Pro residues" evidence="1">
    <location>
        <begin position="84"/>
        <end position="93"/>
    </location>
</feature>
<dbReference type="EMBL" id="CAKKNE010000001">
    <property type="protein sequence ID" value="CAH0363745.1"/>
    <property type="molecule type" value="Genomic_DNA"/>
</dbReference>
<protein>
    <recommendedName>
        <fullName evidence="2">Prolyl 4-hydroxylase alpha subunit Fe(2+) 2OG dioxygenase domain-containing protein</fullName>
    </recommendedName>
</protein>
<feature type="compositionally biased region" description="Polar residues" evidence="1">
    <location>
        <begin position="12"/>
        <end position="23"/>
    </location>
</feature>
<evidence type="ECO:0000313" key="4">
    <source>
        <dbReference type="Proteomes" id="UP000789595"/>
    </source>
</evidence>
<dbReference type="Gene3D" id="2.60.120.620">
    <property type="entry name" value="q2cbj1_9rhob like domain"/>
    <property type="match status" value="1"/>
</dbReference>
<dbReference type="AlphaFoldDB" id="A0A8J2WSH0"/>
<reference evidence="3" key="1">
    <citation type="submission" date="2021-11" db="EMBL/GenBank/DDBJ databases">
        <authorList>
            <consortium name="Genoscope - CEA"/>
            <person name="William W."/>
        </authorList>
    </citation>
    <scope>NUCLEOTIDE SEQUENCE</scope>
</reference>
<dbReference type="Pfam" id="PF13640">
    <property type="entry name" value="2OG-FeII_Oxy_3"/>
    <property type="match status" value="1"/>
</dbReference>
<gene>
    <name evidence="3" type="ORF">PECAL_1P00750</name>
</gene>
<proteinExistence type="predicted"/>
<evidence type="ECO:0000256" key="1">
    <source>
        <dbReference type="SAM" id="MobiDB-lite"/>
    </source>
</evidence>
<feature type="compositionally biased region" description="Basic residues" evidence="1">
    <location>
        <begin position="73"/>
        <end position="83"/>
    </location>
</feature>
<feature type="region of interest" description="Disordered" evidence="1">
    <location>
        <begin position="1"/>
        <end position="42"/>
    </location>
</feature>
<feature type="domain" description="Prolyl 4-hydroxylase alpha subunit Fe(2+) 2OG dioxygenase" evidence="2">
    <location>
        <begin position="211"/>
        <end position="298"/>
    </location>
</feature>
<accession>A0A8J2WSH0</accession>
<feature type="region of interest" description="Disordered" evidence="1">
    <location>
        <begin position="68"/>
        <end position="95"/>
    </location>
</feature>
<comment type="caution">
    <text evidence="3">The sequence shown here is derived from an EMBL/GenBank/DDBJ whole genome shotgun (WGS) entry which is preliminary data.</text>
</comment>
<evidence type="ECO:0000259" key="2">
    <source>
        <dbReference type="Pfam" id="PF13640"/>
    </source>
</evidence>
<dbReference type="Proteomes" id="UP000789595">
    <property type="component" value="Unassembled WGS sequence"/>
</dbReference>
<organism evidence="3 4">
    <name type="scientific">Pelagomonas calceolata</name>
    <dbReference type="NCBI Taxonomy" id="35677"/>
    <lineage>
        <taxon>Eukaryota</taxon>
        <taxon>Sar</taxon>
        <taxon>Stramenopiles</taxon>
        <taxon>Ochrophyta</taxon>
        <taxon>Pelagophyceae</taxon>
        <taxon>Pelagomonadales</taxon>
        <taxon>Pelagomonadaceae</taxon>
        <taxon>Pelagomonas</taxon>
    </lineage>
</organism>
<feature type="non-terminal residue" evidence="3">
    <location>
        <position position="308"/>
    </location>
</feature>
<sequence>FRRVLAAHRSTRQPSSLSSNTRLFRTRRPTRSGASSRHRRDRVPSEMITRWLLTALLLRPATGLAKGGFAATKPKKKTKKAPKAPKPLEPLPPGLDGVPPVSRFEVLNADGIKPQFTGAFLIEDESVADDLVKEFHGRPQLRGMVSNAANGEPVVDTSVKDSLEMSFPANDPSIAWRRYLLSLKAAMGLYLEDYPYAGAYGAFSITGRTNVQLYPPSGGYKTFHTERTGRGEPEGSRHLVFMTYLNDVTDAGGTEFCHQNLIVQPKKGLTLIWPADWTFTHRGVPSPTQEKIITTGWSRAAFRNQLQR</sequence>
<dbReference type="OrthoDB" id="199674at2759"/>
<feature type="compositionally biased region" description="Basic residues" evidence="1">
    <location>
        <begin position="24"/>
        <end position="41"/>
    </location>
</feature>
<keyword evidence="4" id="KW-1185">Reference proteome</keyword>
<dbReference type="InterPro" id="IPR044862">
    <property type="entry name" value="Pro_4_hyd_alph_FE2OG_OXY"/>
</dbReference>
<feature type="compositionally biased region" description="Basic residues" evidence="1">
    <location>
        <begin position="1"/>
        <end position="11"/>
    </location>
</feature>
<name>A0A8J2WSH0_9STRA</name>